<protein>
    <submittedName>
        <fullName evidence="2">Uncharacterized protein</fullName>
    </submittedName>
</protein>
<dbReference type="EMBL" id="BTSY01000001">
    <property type="protein sequence ID" value="GMT09645.1"/>
    <property type="molecule type" value="Genomic_DNA"/>
</dbReference>
<dbReference type="AlphaFoldDB" id="A0AAV5UVS6"/>
<name>A0AAV5UVS6_9BILA</name>
<proteinExistence type="predicted"/>
<keyword evidence="1" id="KW-0812">Transmembrane</keyword>
<evidence type="ECO:0000313" key="2">
    <source>
        <dbReference type="EMBL" id="GMT09645.1"/>
    </source>
</evidence>
<keyword evidence="1" id="KW-0472">Membrane</keyword>
<keyword evidence="1" id="KW-1133">Transmembrane helix</keyword>
<evidence type="ECO:0000256" key="1">
    <source>
        <dbReference type="SAM" id="Phobius"/>
    </source>
</evidence>
<organism evidence="2 3">
    <name type="scientific">Pristionchus fissidentatus</name>
    <dbReference type="NCBI Taxonomy" id="1538716"/>
    <lineage>
        <taxon>Eukaryota</taxon>
        <taxon>Metazoa</taxon>
        <taxon>Ecdysozoa</taxon>
        <taxon>Nematoda</taxon>
        <taxon>Chromadorea</taxon>
        <taxon>Rhabditida</taxon>
        <taxon>Rhabditina</taxon>
        <taxon>Diplogasteromorpha</taxon>
        <taxon>Diplogasteroidea</taxon>
        <taxon>Neodiplogasteridae</taxon>
        <taxon>Pristionchus</taxon>
    </lineage>
</organism>
<sequence length="132" mass="14896">NTQPDDGGYGGGEFGQYYGMQLGDTVVARGADYCRRMLQIVMRPRSKMMVILLLLIMITKIQKRQTTIGMTNRITRPQNSKRSRKITGDMGRMSLKTRGISRRITIVMSLLTMTVVMMVGIRRIMEAAATMT</sequence>
<accession>A0AAV5UVS6</accession>
<gene>
    <name evidence="2" type="ORF">PFISCL1PPCAC_942</name>
</gene>
<feature type="non-terminal residue" evidence="2">
    <location>
        <position position="1"/>
    </location>
</feature>
<evidence type="ECO:0000313" key="3">
    <source>
        <dbReference type="Proteomes" id="UP001432322"/>
    </source>
</evidence>
<reference evidence="2" key="1">
    <citation type="submission" date="2023-10" db="EMBL/GenBank/DDBJ databases">
        <title>Genome assembly of Pristionchus species.</title>
        <authorList>
            <person name="Yoshida K."/>
            <person name="Sommer R.J."/>
        </authorList>
    </citation>
    <scope>NUCLEOTIDE SEQUENCE</scope>
    <source>
        <strain evidence="2">RS5133</strain>
    </source>
</reference>
<feature type="non-terminal residue" evidence="2">
    <location>
        <position position="132"/>
    </location>
</feature>
<dbReference type="Proteomes" id="UP001432322">
    <property type="component" value="Unassembled WGS sequence"/>
</dbReference>
<comment type="caution">
    <text evidence="2">The sequence shown here is derived from an EMBL/GenBank/DDBJ whole genome shotgun (WGS) entry which is preliminary data.</text>
</comment>
<feature type="transmembrane region" description="Helical" evidence="1">
    <location>
        <begin position="100"/>
        <end position="121"/>
    </location>
</feature>
<keyword evidence="3" id="KW-1185">Reference proteome</keyword>